<dbReference type="PANTHER" id="PTHR23520">
    <property type="entry name" value="TRANSPORTER, PUTATIVE (AFU_ORTHOLOGUE AFUA_3G04000)-RELATED"/>
    <property type="match status" value="1"/>
</dbReference>
<keyword evidence="3" id="KW-0812">Transmembrane</keyword>
<dbReference type="GO" id="GO:0000329">
    <property type="term" value="C:fungal-type vacuole membrane"/>
    <property type="evidence" value="ECO:0007669"/>
    <property type="project" value="TreeGrafter"/>
</dbReference>
<keyword evidence="6" id="KW-1185">Reference proteome</keyword>
<dbReference type="RefSeq" id="XP_003647867.1">
    <property type="nucleotide sequence ID" value="XM_003647819.1"/>
</dbReference>
<dbReference type="InterPro" id="IPR011701">
    <property type="entry name" value="MFS"/>
</dbReference>
<dbReference type="InParanoid" id="G8JW35"/>
<feature type="transmembrane region" description="Helical" evidence="3">
    <location>
        <begin position="398"/>
        <end position="424"/>
    </location>
</feature>
<dbReference type="OMA" id="LGYGFMP"/>
<evidence type="ECO:0000313" key="6">
    <source>
        <dbReference type="Proteomes" id="UP000006790"/>
    </source>
</evidence>
<evidence type="ECO:0000256" key="3">
    <source>
        <dbReference type="SAM" id="Phobius"/>
    </source>
</evidence>
<dbReference type="PROSITE" id="PS50850">
    <property type="entry name" value="MFS"/>
    <property type="match status" value="1"/>
</dbReference>
<evidence type="ECO:0000256" key="1">
    <source>
        <dbReference type="ARBA" id="ARBA00004141"/>
    </source>
</evidence>
<feature type="transmembrane region" description="Helical" evidence="3">
    <location>
        <begin position="20"/>
        <end position="38"/>
    </location>
</feature>
<dbReference type="eggNOG" id="ENOG502QTZH">
    <property type="taxonomic scope" value="Eukaryota"/>
</dbReference>
<dbReference type="FunCoup" id="G8JW35">
    <property type="interactions" value="151"/>
</dbReference>
<evidence type="ECO:0000313" key="5">
    <source>
        <dbReference type="EMBL" id="AET41050.1"/>
    </source>
</evidence>
<keyword evidence="3" id="KW-0472">Membrane</keyword>
<feature type="region of interest" description="Disordered" evidence="2">
    <location>
        <begin position="212"/>
        <end position="234"/>
    </location>
</feature>
<dbReference type="GO" id="GO:0022857">
    <property type="term" value="F:transmembrane transporter activity"/>
    <property type="evidence" value="ECO:0007669"/>
    <property type="project" value="InterPro"/>
</dbReference>
<dbReference type="KEGG" id="erc:Ecym_7202"/>
<dbReference type="InterPro" id="IPR036259">
    <property type="entry name" value="MFS_trans_sf"/>
</dbReference>
<organism evidence="5 6">
    <name type="scientific">Eremothecium cymbalariae (strain CBS 270.75 / DBVPG 7215 / KCTC 17166 / NRRL Y-17582)</name>
    <name type="common">Yeast</name>
    <dbReference type="NCBI Taxonomy" id="931890"/>
    <lineage>
        <taxon>Eukaryota</taxon>
        <taxon>Fungi</taxon>
        <taxon>Dikarya</taxon>
        <taxon>Ascomycota</taxon>
        <taxon>Saccharomycotina</taxon>
        <taxon>Saccharomycetes</taxon>
        <taxon>Saccharomycetales</taxon>
        <taxon>Saccharomycetaceae</taxon>
        <taxon>Eremothecium</taxon>
    </lineage>
</organism>
<feature type="transmembrane region" description="Helical" evidence="3">
    <location>
        <begin position="142"/>
        <end position="165"/>
    </location>
</feature>
<dbReference type="SUPFAM" id="SSF103473">
    <property type="entry name" value="MFS general substrate transporter"/>
    <property type="match status" value="1"/>
</dbReference>
<dbReference type="EMBL" id="CP002503">
    <property type="protein sequence ID" value="AET41050.1"/>
    <property type="molecule type" value="Genomic_DNA"/>
</dbReference>
<feature type="transmembrane region" description="Helical" evidence="3">
    <location>
        <begin position="50"/>
        <end position="70"/>
    </location>
</feature>
<dbReference type="InterPro" id="IPR020846">
    <property type="entry name" value="MFS_dom"/>
</dbReference>
<comment type="subcellular location">
    <subcellularLocation>
        <location evidence="1">Membrane</location>
        <topology evidence="1">Multi-pass membrane protein</topology>
    </subcellularLocation>
</comment>
<dbReference type="HOGENOM" id="CLU_025894_2_0_1"/>
<feature type="domain" description="Major facilitator superfamily (MFS) profile" evidence="4">
    <location>
        <begin position="12"/>
        <end position="425"/>
    </location>
</feature>
<name>G8JW35_ERECY</name>
<feature type="transmembrane region" description="Helical" evidence="3">
    <location>
        <begin position="314"/>
        <end position="334"/>
    </location>
</feature>
<dbReference type="OrthoDB" id="10027823at2759"/>
<dbReference type="AlphaFoldDB" id="G8JW35"/>
<feature type="transmembrane region" description="Helical" evidence="3">
    <location>
        <begin position="177"/>
        <end position="197"/>
    </location>
</feature>
<feature type="transmembrane region" description="Helical" evidence="3">
    <location>
        <begin position="275"/>
        <end position="293"/>
    </location>
</feature>
<protein>
    <recommendedName>
        <fullName evidence="4">Major facilitator superfamily (MFS) profile domain-containing protein</fullName>
    </recommendedName>
</protein>
<dbReference type="GeneID" id="11471280"/>
<sequence>MQVKDIYNASNDVKLLCASVFFRLMSYGLTNQILTLFLKEIGVTEKEIGWFISLTLIGDVLISYFLTWYADHLGRRLVLIYGSMMMVLSGMVFSYFEDTRILLFFAIIGVLSPSSEEVGPFKSIEESMIAHLTPHHQRPEIFGFHSMIGTLGSASGAVFSGLFIHSLQIFYPNMSNLIYYKTMFLVYTCFALIKLFIMLSLSEEVEFDYGQNKPISPTTEPEDETSALLPSSTSRGLSSQTVQTITKLLIVFMTDSLGSGFMSSAWVVYYYATAFHMTALGLGVLFFCTKLITAASNIPSAAIARNFGPVRATLLVQIPSALFLMLIPSAYNLLPLSILFLTLFNFTTDMDVIPRQLLLTTIIDPRDLTKVMGLVNIGKTFARCIGPVFTGLFADKGLLWVCFVISGCLVVLSDLTLAVLYCGIDEQILAKTQNND</sequence>
<proteinExistence type="predicted"/>
<evidence type="ECO:0000259" key="4">
    <source>
        <dbReference type="PROSITE" id="PS50850"/>
    </source>
</evidence>
<feature type="transmembrane region" description="Helical" evidence="3">
    <location>
        <begin position="77"/>
        <end position="96"/>
    </location>
</feature>
<gene>
    <name evidence="5" type="ordered locus">Ecym_7202</name>
</gene>
<dbReference type="Proteomes" id="UP000006790">
    <property type="component" value="Chromosome 7"/>
</dbReference>
<dbReference type="Gene3D" id="1.20.1250.20">
    <property type="entry name" value="MFS general substrate transporter like domains"/>
    <property type="match status" value="1"/>
</dbReference>
<accession>G8JW35</accession>
<reference evidence="6" key="1">
    <citation type="journal article" date="2012" name="G3 (Bethesda)">
        <title>Pichia sorbitophila, an interspecies yeast hybrid reveals early steps of genome resolution following polyploidization.</title>
        <authorList>
            <person name="Leh Louis V."/>
            <person name="Despons L."/>
            <person name="Friedrich A."/>
            <person name="Martin T."/>
            <person name="Durrens P."/>
            <person name="Casaregola S."/>
            <person name="Neuveglise C."/>
            <person name="Fairhead C."/>
            <person name="Marck C."/>
            <person name="Cruz J.A."/>
            <person name="Straub M.L."/>
            <person name="Kugler V."/>
            <person name="Sacerdot C."/>
            <person name="Uzunov Z."/>
            <person name="Thierry A."/>
            <person name="Weiss S."/>
            <person name="Bleykasten C."/>
            <person name="De Montigny J."/>
            <person name="Jacques N."/>
            <person name="Jung P."/>
            <person name="Lemaire M."/>
            <person name="Mallet S."/>
            <person name="Morel G."/>
            <person name="Richard G.F."/>
            <person name="Sarkar A."/>
            <person name="Savel G."/>
            <person name="Schacherer J."/>
            <person name="Seret M.L."/>
            <person name="Talla E."/>
            <person name="Samson G."/>
            <person name="Jubin C."/>
            <person name="Poulain J."/>
            <person name="Vacherie B."/>
            <person name="Barbe V."/>
            <person name="Pelletier E."/>
            <person name="Sherman D.J."/>
            <person name="Westhof E."/>
            <person name="Weissenbach J."/>
            <person name="Baret P.V."/>
            <person name="Wincker P."/>
            <person name="Gaillardin C."/>
            <person name="Dujon B."/>
            <person name="Souciet J.L."/>
        </authorList>
    </citation>
    <scope>NUCLEOTIDE SEQUENCE [LARGE SCALE GENOMIC DNA]</scope>
    <source>
        <strain evidence="6">CBS 270.75 / DBVPG 7215 / KCTC 17166 / NRRL Y-17582</strain>
    </source>
</reference>
<keyword evidence="3" id="KW-1133">Transmembrane helix</keyword>
<dbReference type="PANTHER" id="PTHR23520:SF2">
    <property type="entry name" value="ABR173CP"/>
    <property type="match status" value="1"/>
</dbReference>
<dbReference type="Pfam" id="PF07690">
    <property type="entry name" value="MFS_1"/>
    <property type="match status" value="2"/>
</dbReference>
<evidence type="ECO:0000256" key="2">
    <source>
        <dbReference type="SAM" id="MobiDB-lite"/>
    </source>
</evidence>